<dbReference type="GO" id="GO:0015689">
    <property type="term" value="P:molybdate ion transport"/>
    <property type="evidence" value="ECO:0007669"/>
    <property type="project" value="TreeGrafter"/>
</dbReference>
<dbReference type="Pfam" id="PF13531">
    <property type="entry name" value="SBP_bac_11"/>
    <property type="match status" value="1"/>
</dbReference>
<dbReference type="PROSITE" id="PS51257">
    <property type="entry name" value="PROKAR_LIPOPROTEIN"/>
    <property type="match status" value="1"/>
</dbReference>
<comment type="caution">
    <text evidence="3">The sequence shown here is derived from an EMBL/GenBank/DDBJ whole genome shotgun (WGS) entry which is preliminary data.</text>
</comment>
<keyword evidence="2" id="KW-0472">Membrane</keyword>
<dbReference type="NCBIfam" id="TIGR03730">
    <property type="entry name" value="tungstate_WtpA"/>
    <property type="match status" value="1"/>
</dbReference>
<protein>
    <submittedName>
        <fullName evidence="3">Tungstate ABC transporter substrate-binding protein WtpA</fullName>
    </submittedName>
</protein>
<dbReference type="GO" id="GO:1901359">
    <property type="term" value="F:tungstate binding"/>
    <property type="evidence" value="ECO:0007669"/>
    <property type="project" value="InterPro"/>
</dbReference>
<dbReference type="PANTHER" id="PTHR30632">
    <property type="entry name" value="MOLYBDATE-BINDING PERIPLASMIC PROTEIN"/>
    <property type="match status" value="1"/>
</dbReference>
<dbReference type="SUPFAM" id="SSF53850">
    <property type="entry name" value="Periplasmic binding protein-like II"/>
    <property type="match status" value="1"/>
</dbReference>
<gene>
    <name evidence="3" type="ORF">DK846_04805</name>
</gene>
<feature type="transmembrane region" description="Helical" evidence="2">
    <location>
        <begin position="12"/>
        <end position="31"/>
    </location>
</feature>
<organism evidence="3 4">
    <name type="scientific">Methanospirillum lacunae</name>
    <dbReference type="NCBI Taxonomy" id="668570"/>
    <lineage>
        <taxon>Archaea</taxon>
        <taxon>Methanobacteriati</taxon>
        <taxon>Methanobacteriota</taxon>
        <taxon>Stenosarchaea group</taxon>
        <taxon>Methanomicrobia</taxon>
        <taxon>Methanomicrobiales</taxon>
        <taxon>Methanospirillaceae</taxon>
        <taxon>Methanospirillum</taxon>
    </lineage>
</organism>
<dbReference type="CDD" id="cd13540">
    <property type="entry name" value="PBP2_ModA_WtpA"/>
    <property type="match status" value="1"/>
</dbReference>
<reference evidence="3 4" key="1">
    <citation type="submission" date="2018-05" db="EMBL/GenBank/DDBJ databases">
        <title>Draft genome of Methanospirillum lacunae Ki8-1.</title>
        <authorList>
            <person name="Dueholm M.S."/>
            <person name="Nielsen P.H."/>
            <person name="Bakmann L.F."/>
            <person name="Otzen D.E."/>
        </authorList>
    </citation>
    <scope>NUCLEOTIDE SEQUENCE [LARGE SCALE GENOMIC DNA]</scope>
    <source>
        <strain evidence="3 4">Ki8-1</strain>
    </source>
</reference>
<name>A0A2V2NDH1_9EURY</name>
<accession>A0A2V2NDH1</accession>
<dbReference type="OrthoDB" id="7820at2157"/>
<sequence>MGFTGRTPSVGYILIFIIILILMLVFASGCFEQKEKKYPVRVVAAGSLLLPLEEIEKRFEQKYPQCDILIEGHGSIQAIRQVTDLSRSFDVVLVADESLIPLLMYQTMPGTGKNWTDMDIPFGRTEMVLAFTNQSRYAGEINRQNWYEILKKPDVRIGVANPVLDAAGYRSIMVLALADRYYGSTNILDQVFTGHFTPEIPVERKENSTWVILPDVMKPSGQKVSIRDGSIFLLSLLKTGGVDYAFEYRCVAEGADLPYIRLNDELNLGNPEFSDFYKTAVVDLNFQRFSSVNLTRIGSPLVYAACIPANAAHPQEAAAFINELTGENSNITGMPDPL</sequence>
<comment type="similarity">
    <text evidence="1">Belongs to the bacterial solute-binding protein 1 family. WtpA subfamily.</text>
</comment>
<dbReference type="GeneID" id="97549864"/>
<keyword evidence="4" id="KW-1185">Reference proteome</keyword>
<dbReference type="Gene3D" id="3.40.190.10">
    <property type="entry name" value="Periplasmic binding protein-like II"/>
    <property type="match status" value="2"/>
</dbReference>
<dbReference type="EMBL" id="QGMY01000002">
    <property type="protein sequence ID" value="PWR74468.1"/>
    <property type="molecule type" value="Genomic_DNA"/>
</dbReference>
<proteinExistence type="inferred from homology"/>
<evidence type="ECO:0000313" key="4">
    <source>
        <dbReference type="Proteomes" id="UP000245657"/>
    </source>
</evidence>
<dbReference type="Proteomes" id="UP000245657">
    <property type="component" value="Unassembled WGS sequence"/>
</dbReference>
<evidence type="ECO:0000256" key="2">
    <source>
        <dbReference type="SAM" id="Phobius"/>
    </source>
</evidence>
<dbReference type="InterPro" id="IPR022498">
    <property type="entry name" value="ABC_trnspt_W-bd_WtpA"/>
</dbReference>
<dbReference type="RefSeq" id="WP_109967747.1">
    <property type="nucleotide sequence ID" value="NZ_CP176093.1"/>
</dbReference>
<dbReference type="AlphaFoldDB" id="A0A2V2NDH1"/>
<dbReference type="InterPro" id="IPR050682">
    <property type="entry name" value="ModA/WtpA"/>
</dbReference>
<dbReference type="PANTHER" id="PTHR30632:SF16">
    <property type="entry name" value="MOLYBDATE_TUNGSTATE-BINDING PROTEIN WTPA"/>
    <property type="match status" value="1"/>
</dbReference>
<dbReference type="GO" id="GO:0030973">
    <property type="term" value="F:molybdate ion binding"/>
    <property type="evidence" value="ECO:0007669"/>
    <property type="project" value="TreeGrafter"/>
</dbReference>
<keyword evidence="2" id="KW-1133">Transmembrane helix</keyword>
<evidence type="ECO:0000313" key="3">
    <source>
        <dbReference type="EMBL" id="PWR74468.1"/>
    </source>
</evidence>
<evidence type="ECO:0000256" key="1">
    <source>
        <dbReference type="ARBA" id="ARBA00009438"/>
    </source>
</evidence>
<keyword evidence="2" id="KW-0812">Transmembrane</keyword>